<proteinExistence type="inferred from homology"/>
<dbReference type="InterPro" id="IPR038430">
    <property type="entry name" value="NDAH_ubi_oxred_su3_sf"/>
</dbReference>
<keyword evidence="9 11" id="KW-0496">Mitochondrion</keyword>
<feature type="signal peptide" evidence="10">
    <location>
        <begin position="1"/>
        <end position="19"/>
    </location>
</feature>
<keyword evidence="9" id="KW-0520">NAD</keyword>
<keyword evidence="5 9" id="KW-0812">Transmembrane</keyword>
<dbReference type="GO" id="GO:0008137">
    <property type="term" value="F:NADH dehydrogenase (ubiquinone) activity"/>
    <property type="evidence" value="ECO:0007669"/>
    <property type="project" value="UniProtKB-UniRule"/>
</dbReference>
<comment type="function">
    <text evidence="9">Core subunit of the mitochondrial membrane respiratory chain NADH dehydrogenase (Complex I) which catalyzes electron transfer from NADH through the respiratory chain, using ubiquinone as an electron acceptor. Essential for the catalytic activity of complex I.</text>
</comment>
<dbReference type="AlphaFoldDB" id="W5R4D1"/>
<evidence type="ECO:0000256" key="6">
    <source>
        <dbReference type="ARBA" id="ARBA00022989"/>
    </source>
</evidence>
<keyword evidence="9" id="KW-1278">Translocase</keyword>
<evidence type="ECO:0000256" key="4">
    <source>
        <dbReference type="ARBA" id="ARBA00022448"/>
    </source>
</evidence>
<keyword evidence="9" id="KW-0679">Respiratory chain</keyword>
<evidence type="ECO:0000256" key="2">
    <source>
        <dbReference type="ARBA" id="ARBA00008472"/>
    </source>
</evidence>
<reference evidence="11" key="1">
    <citation type="submission" date="2013-02" db="EMBL/GenBank/DDBJ databases">
        <title>Variation between mitochondrial genomes of Ricinulei.</title>
        <authorList>
            <person name="Fahrein K."/>
            <person name="Podsiadlowski L."/>
            <person name="Talarico G."/>
        </authorList>
    </citation>
    <scope>NUCLEOTIDE SEQUENCE</scope>
</reference>
<evidence type="ECO:0000256" key="1">
    <source>
        <dbReference type="ARBA" id="ARBA00004370"/>
    </source>
</evidence>
<evidence type="ECO:0000256" key="5">
    <source>
        <dbReference type="ARBA" id="ARBA00022692"/>
    </source>
</evidence>
<dbReference type="EMBL" id="KC688690">
    <property type="protein sequence ID" value="AGL11925.1"/>
    <property type="molecule type" value="Genomic_DNA"/>
</dbReference>
<comment type="subcellular location">
    <subcellularLocation>
        <location evidence="1">Membrane</location>
    </subcellularLocation>
    <subcellularLocation>
        <location evidence="9">Mitochondrion membrane</location>
        <topology evidence="9">Multi-pass membrane protein</topology>
    </subcellularLocation>
</comment>
<keyword evidence="6 9" id="KW-1133">Transmembrane helix</keyword>
<organism evidence="11">
    <name type="scientific">Cryptocellus narino</name>
    <dbReference type="NCBI Taxonomy" id="1329480"/>
    <lineage>
        <taxon>Eukaryota</taxon>
        <taxon>Metazoa</taxon>
        <taxon>Ecdysozoa</taxon>
        <taxon>Arthropoda</taxon>
        <taxon>Chelicerata</taxon>
        <taxon>Arachnida</taxon>
        <taxon>Ricinulei</taxon>
        <taxon>Ricinoididae</taxon>
        <taxon>Cryptocellus</taxon>
    </lineage>
</organism>
<keyword evidence="7 9" id="KW-0472">Membrane</keyword>
<dbReference type="InterPro" id="IPR000440">
    <property type="entry name" value="NADH_UbQ/plastoQ_OxRdtase_su3"/>
</dbReference>
<keyword evidence="4 9" id="KW-0813">Transport</keyword>
<evidence type="ECO:0000256" key="10">
    <source>
        <dbReference type="SAM" id="SignalP"/>
    </source>
</evidence>
<comment type="similarity">
    <text evidence="2 9">Belongs to the complex I subunit 3 family.</text>
</comment>
<evidence type="ECO:0000256" key="8">
    <source>
        <dbReference type="ARBA" id="ARBA00049551"/>
    </source>
</evidence>
<evidence type="ECO:0000256" key="9">
    <source>
        <dbReference type="RuleBase" id="RU003640"/>
    </source>
</evidence>
<sequence>MMFMVMLSTLLALAVITVSMILSKKTTLEMEKSSCFECGFNSMSPVRTPFSLQFFLLAILFLIFDVEISLLLPLPLSKFNMLYMTTSMTFLIILTLGLYYEWTKKTLEWK</sequence>
<dbReference type="GO" id="GO:0030964">
    <property type="term" value="C:NADH dehydrogenase complex"/>
    <property type="evidence" value="ECO:0007669"/>
    <property type="project" value="TreeGrafter"/>
</dbReference>
<protein>
    <recommendedName>
        <fullName evidence="3 9">NADH-ubiquinone oxidoreductase chain 3</fullName>
        <ecNumber evidence="9">7.1.1.2</ecNumber>
    </recommendedName>
</protein>
<feature type="chain" id="PRO_5004870599" description="NADH-ubiquinone oxidoreductase chain 3" evidence="10">
    <location>
        <begin position="20"/>
        <end position="110"/>
    </location>
</feature>
<gene>
    <name evidence="11" type="primary">NAD3</name>
</gene>
<keyword evidence="9" id="KW-0830">Ubiquinone</keyword>
<evidence type="ECO:0000256" key="3">
    <source>
        <dbReference type="ARBA" id="ARBA00021007"/>
    </source>
</evidence>
<keyword evidence="9" id="KW-0249">Electron transport</keyword>
<geneLocation type="mitochondrion" evidence="11"/>
<dbReference type="Pfam" id="PF00507">
    <property type="entry name" value="Oxidored_q4"/>
    <property type="match status" value="1"/>
</dbReference>
<name>W5R4D1_9ARAC</name>
<accession>W5R4D1</accession>
<evidence type="ECO:0000256" key="7">
    <source>
        <dbReference type="ARBA" id="ARBA00023136"/>
    </source>
</evidence>
<dbReference type="PANTHER" id="PTHR11058:SF9">
    <property type="entry name" value="NADH-UBIQUINONE OXIDOREDUCTASE CHAIN 3"/>
    <property type="match status" value="1"/>
</dbReference>
<feature type="transmembrane region" description="Helical" evidence="9">
    <location>
        <begin position="50"/>
        <end position="74"/>
    </location>
</feature>
<feature type="transmembrane region" description="Helical" evidence="9">
    <location>
        <begin position="81"/>
        <end position="100"/>
    </location>
</feature>
<comment type="catalytic activity">
    <reaction evidence="8 9">
        <text>a ubiquinone + NADH + 5 H(+)(in) = a ubiquinol + NAD(+) + 4 H(+)(out)</text>
        <dbReference type="Rhea" id="RHEA:29091"/>
        <dbReference type="Rhea" id="RHEA-COMP:9565"/>
        <dbReference type="Rhea" id="RHEA-COMP:9566"/>
        <dbReference type="ChEBI" id="CHEBI:15378"/>
        <dbReference type="ChEBI" id="CHEBI:16389"/>
        <dbReference type="ChEBI" id="CHEBI:17976"/>
        <dbReference type="ChEBI" id="CHEBI:57540"/>
        <dbReference type="ChEBI" id="CHEBI:57945"/>
        <dbReference type="EC" id="7.1.1.2"/>
    </reaction>
</comment>
<dbReference type="EC" id="7.1.1.2" evidence="9"/>
<dbReference type="GO" id="GO:0031966">
    <property type="term" value="C:mitochondrial membrane"/>
    <property type="evidence" value="ECO:0007669"/>
    <property type="project" value="UniProtKB-SubCell"/>
</dbReference>
<dbReference type="Gene3D" id="1.20.58.1610">
    <property type="entry name" value="NADH:ubiquinone/plastoquinone oxidoreductase, chain 3"/>
    <property type="match status" value="1"/>
</dbReference>
<dbReference type="PANTHER" id="PTHR11058">
    <property type="entry name" value="NADH-UBIQUINONE OXIDOREDUCTASE CHAIN 3"/>
    <property type="match status" value="1"/>
</dbReference>
<keyword evidence="10" id="KW-0732">Signal</keyword>
<evidence type="ECO:0000313" key="11">
    <source>
        <dbReference type="EMBL" id="AGL11925.1"/>
    </source>
</evidence>